<keyword evidence="7 10" id="KW-0472">Membrane</keyword>
<dbReference type="InterPro" id="IPR007235">
    <property type="entry name" value="Glyco_trans_28_C"/>
</dbReference>
<dbReference type="UniPathway" id="UPA00219"/>
<evidence type="ECO:0000256" key="6">
    <source>
        <dbReference type="ARBA" id="ARBA00022984"/>
    </source>
</evidence>
<evidence type="ECO:0000256" key="4">
    <source>
        <dbReference type="ARBA" id="ARBA00022679"/>
    </source>
</evidence>
<feature type="binding site" evidence="10">
    <location>
        <position position="163"/>
    </location>
    <ligand>
        <name>UDP-N-acetyl-alpha-D-glucosamine</name>
        <dbReference type="ChEBI" id="CHEBI:57705"/>
    </ligand>
</feature>
<keyword evidence="9 10" id="KW-0961">Cell wall biogenesis/degradation</keyword>
<comment type="function">
    <text evidence="10">Cell wall formation. Catalyzes the transfer of a GlcNAc subunit on undecaprenyl-pyrophosphoryl-MurNAc-pentapeptide (lipid intermediate I) to form undecaprenyl-pyrophosphoryl-MurNAc-(pentapeptide)GlcNAc (lipid intermediate II).</text>
</comment>
<evidence type="ECO:0000256" key="2">
    <source>
        <dbReference type="ARBA" id="ARBA00022618"/>
    </source>
</evidence>
<dbReference type="AlphaFoldDB" id="A0A7X2TQA2"/>
<dbReference type="RefSeq" id="WP_154425250.1">
    <property type="nucleotide sequence ID" value="NZ_JAQYPZ010000110.1"/>
</dbReference>
<evidence type="ECO:0000256" key="3">
    <source>
        <dbReference type="ARBA" id="ARBA00022676"/>
    </source>
</evidence>
<keyword evidence="14" id="KW-1185">Reference proteome</keyword>
<evidence type="ECO:0000256" key="7">
    <source>
        <dbReference type="ARBA" id="ARBA00023136"/>
    </source>
</evidence>
<dbReference type="GO" id="GO:0009252">
    <property type="term" value="P:peptidoglycan biosynthetic process"/>
    <property type="evidence" value="ECO:0007669"/>
    <property type="project" value="UniProtKB-UniRule"/>
</dbReference>
<comment type="caution">
    <text evidence="13">The sequence shown here is derived from an EMBL/GenBank/DDBJ whole genome shotgun (WGS) entry which is preliminary data.</text>
</comment>
<keyword evidence="8 10" id="KW-0131">Cell cycle</keyword>
<feature type="binding site" evidence="10">
    <location>
        <position position="185"/>
    </location>
    <ligand>
        <name>UDP-N-acetyl-alpha-D-glucosamine</name>
        <dbReference type="ChEBI" id="CHEBI:57705"/>
    </ligand>
</feature>
<comment type="catalytic activity">
    <reaction evidence="10">
        <text>di-trans,octa-cis-undecaprenyl diphospho-N-acetyl-alpha-D-muramoyl-L-alanyl-D-glutamyl-meso-2,6-diaminopimeloyl-D-alanyl-D-alanine + UDP-N-acetyl-alpha-D-glucosamine = di-trans,octa-cis-undecaprenyl diphospho-[N-acetyl-alpha-D-glucosaminyl-(1-&gt;4)]-N-acetyl-alpha-D-muramoyl-L-alanyl-D-glutamyl-meso-2,6-diaminopimeloyl-D-alanyl-D-alanine + UDP + H(+)</text>
        <dbReference type="Rhea" id="RHEA:31227"/>
        <dbReference type="ChEBI" id="CHEBI:15378"/>
        <dbReference type="ChEBI" id="CHEBI:57705"/>
        <dbReference type="ChEBI" id="CHEBI:58223"/>
        <dbReference type="ChEBI" id="CHEBI:61387"/>
        <dbReference type="ChEBI" id="CHEBI:61388"/>
        <dbReference type="EC" id="2.4.1.227"/>
    </reaction>
</comment>
<dbReference type="Pfam" id="PF04101">
    <property type="entry name" value="Glyco_tran_28_C"/>
    <property type="match status" value="1"/>
</dbReference>
<dbReference type="HAMAP" id="MF_00033">
    <property type="entry name" value="MurG"/>
    <property type="match status" value="1"/>
</dbReference>
<dbReference type="InterPro" id="IPR006009">
    <property type="entry name" value="GlcNAc_MurG"/>
</dbReference>
<evidence type="ECO:0000313" key="14">
    <source>
        <dbReference type="Proteomes" id="UP000460549"/>
    </source>
</evidence>
<dbReference type="PANTHER" id="PTHR21015:SF27">
    <property type="entry name" value="UDP-N-ACETYLGLUCOSAMINE--N-ACETYLMURAMYL-(PENTAPEPTIDE) PYROPHOSPHORYL-UNDECAPRENOL N-ACETYLGLUCOSAMINE TRANSFERASE"/>
    <property type="match status" value="1"/>
</dbReference>
<sequence>MKIALTGGGTLGHVIPCLSVMDTLKEIDPNINFFYIGSEKENEKALVTNRGIKYYSVKTGKLRRYFSLKNFVDCFLIIIGFFQSYRILRKERPDVLFSKGGFVSVPPVIAAHLLKIRCITHESDRSMGLANKINSRFCECVCLGFKNENLKPPKYVYTGNPIRRDIKNLKRVKGERKLILVLGGSQGAVEINELIYKNLDKLLEYADVYHQAGRFLDKTIKREGYYQTEFIGSEFKDVLARATLVISRSGANALSELISVHIPMYLIPLSLNASRGDQIENSKWAESNACAIVMKDKEAFLKDICSIITNDELLAKLEEAAKRLDDRDGSMEICKVILRKE</sequence>
<comment type="similarity">
    <text evidence="10">Belongs to the glycosyltransferase 28 family. MurG subfamily.</text>
</comment>
<dbReference type="SUPFAM" id="SSF53756">
    <property type="entry name" value="UDP-Glycosyltransferase/glycogen phosphorylase"/>
    <property type="match status" value="1"/>
</dbReference>
<evidence type="ECO:0000256" key="5">
    <source>
        <dbReference type="ARBA" id="ARBA00022960"/>
    </source>
</evidence>
<comment type="subcellular location">
    <subcellularLocation>
        <location evidence="10">Cell membrane</location>
        <topology evidence="10">Peripheral membrane protein</topology>
        <orientation evidence="10">Cytoplasmic side</orientation>
    </subcellularLocation>
</comment>
<organism evidence="13 14">
    <name type="scientific">Bullifex porci</name>
    <dbReference type="NCBI Taxonomy" id="2606638"/>
    <lineage>
        <taxon>Bacteria</taxon>
        <taxon>Pseudomonadati</taxon>
        <taxon>Spirochaetota</taxon>
        <taxon>Spirochaetia</taxon>
        <taxon>Spirochaetales</taxon>
        <taxon>Spirochaetaceae</taxon>
        <taxon>Bullifex</taxon>
    </lineage>
</organism>
<keyword evidence="1 10" id="KW-1003">Cell membrane</keyword>
<dbReference type="Gene3D" id="3.40.50.2000">
    <property type="entry name" value="Glycogen Phosphorylase B"/>
    <property type="match status" value="2"/>
</dbReference>
<protein>
    <recommendedName>
        <fullName evidence="10">UDP-N-acetylglucosamine--N-acetylmuramyl-(pentapeptide) pyrophosphoryl-undecaprenol N-acetylglucosamine transferase</fullName>
        <ecNumber evidence="10">2.4.1.227</ecNumber>
    </recommendedName>
    <alternativeName>
        <fullName evidence="10">Undecaprenyl-PP-MurNAc-pentapeptide-UDPGlcNAc GlcNAc transferase</fullName>
    </alternativeName>
</protein>
<evidence type="ECO:0000256" key="8">
    <source>
        <dbReference type="ARBA" id="ARBA00023306"/>
    </source>
</evidence>
<dbReference type="GO" id="GO:0005975">
    <property type="term" value="P:carbohydrate metabolic process"/>
    <property type="evidence" value="ECO:0007669"/>
    <property type="project" value="InterPro"/>
</dbReference>
<keyword evidence="2 10" id="KW-0132">Cell division</keyword>
<evidence type="ECO:0000259" key="11">
    <source>
        <dbReference type="Pfam" id="PF03033"/>
    </source>
</evidence>
<dbReference type="Proteomes" id="UP000460549">
    <property type="component" value="Unassembled WGS sequence"/>
</dbReference>
<dbReference type="EC" id="2.4.1.227" evidence="10"/>
<comment type="caution">
    <text evidence="10">Lacks conserved residue(s) required for the propagation of feature annotation.</text>
</comment>
<evidence type="ECO:0000313" key="13">
    <source>
        <dbReference type="EMBL" id="MSU06274.1"/>
    </source>
</evidence>
<gene>
    <name evidence="10" type="primary">murG</name>
    <name evidence="13" type="ORF">FYJ80_05705</name>
</gene>
<dbReference type="PANTHER" id="PTHR21015">
    <property type="entry name" value="UDP-N-ACETYLGLUCOSAMINE--N-ACETYLMURAMYL-(PENTAPEPTIDE) PYROPHOSPHORYL-UNDECAPRENOL N-ACETYLGLUCOSAMINE TRANSFERASE 1"/>
    <property type="match status" value="1"/>
</dbReference>
<keyword evidence="5 10" id="KW-0133">Cell shape</keyword>
<reference evidence="13 14" key="1">
    <citation type="submission" date="2019-08" db="EMBL/GenBank/DDBJ databases">
        <title>In-depth cultivation of the pig gut microbiome towards novel bacterial diversity and tailored functional studies.</title>
        <authorList>
            <person name="Wylensek D."/>
            <person name="Hitch T.C.A."/>
            <person name="Clavel T."/>
        </authorList>
    </citation>
    <scope>NUCLEOTIDE SEQUENCE [LARGE SCALE GENOMIC DNA]</scope>
    <source>
        <strain evidence="13 14">NM-380-WT-3C1</strain>
    </source>
</reference>
<evidence type="ECO:0000256" key="1">
    <source>
        <dbReference type="ARBA" id="ARBA00022475"/>
    </source>
</evidence>
<dbReference type="GO" id="GO:0051301">
    <property type="term" value="P:cell division"/>
    <property type="evidence" value="ECO:0007669"/>
    <property type="project" value="UniProtKB-KW"/>
</dbReference>
<comment type="pathway">
    <text evidence="10">Cell wall biogenesis; peptidoglycan biosynthesis.</text>
</comment>
<feature type="domain" description="Glycosyltransferase family 28 N-terminal" evidence="11">
    <location>
        <begin position="3"/>
        <end position="141"/>
    </location>
</feature>
<feature type="domain" description="Glycosyl transferase family 28 C-terminal" evidence="12">
    <location>
        <begin position="179"/>
        <end position="309"/>
    </location>
</feature>
<dbReference type="GO" id="GO:0071555">
    <property type="term" value="P:cell wall organization"/>
    <property type="evidence" value="ECO:0007669"/>
    <property type="project" value="UniProtKB-KW"/>
</dbReference>
<dbReference type="EMBL" id="VUNN01000009">
    <property type="protein sequence ID" value="MSU06274.1"/>
    <property type="molecule type" value="Genomic_DNA"/>
</dbReference>
<evidence type="ECO:0000259" key="12">
    <source>
        <dbReference type="Pfam" id="PF04101"/>
    </source>
</evidence>
<name>A0A7X2TQA2_9SPIO</name>
<dbReference type="GO" id="GO:0050511">
    <property type="term" value="F:undecaprenyldiphospho-muramoylpentapeptide beta-N-acetylglucosaminyltransferase activity"/>
    <property type="evidence" value="ECO:0007669"/>
    <property type="project" value="UniProtKB-UniRule"/>
</dbReference>
<dbReference type="Pfam" id="PF03033">
    <property type="entry name" value="Glyco_transf_28"/>
    <property type="match status" value="1"/>
</dbReference>
<dbReference type="GO" id="GO:0005886">
    <property type="term" value="C:plasma membrane"/>
    <property type="evidence" value="ECO:0007669"/>
    <property type="project" value="UniProtKB-SubCell"/>
</dbReference>
<accession>A0A7X2TQA2</accession>
<dbReference type="CDD" id="cd03785">
    <property type="entry name" value="GT28_MurG"/>
    <property type="match status" value="1"/>
</dbReference>
<keyword evidence="4 10" id="KW-0808">Transferase</keyword>
<proteinExistence type="inferred from homology"/>
<evidence type="ECO:0000256" key="10">
    <source>
        <dbReference type="HAMAP-Rule" id="MF_00033"/>
    </source>
</evidence>
<dbReference type="InterPro" id="IPR004276">
    <property type="entry name" value="GlycoTrans_28_N"/>
</dbReference>
<feature type="binding site" evidence="10">
    <location>
        <position position="278"/>
    </location>
    <ligand>
        <name>UDP-N-acetyl-alpha-D-glucosamine</name>
        <dbReference type="ChEBI" id="CHEBI:57705"/>
    </ligand>
</feature>
<keyword evidence="3 10" id="KW-0328">Glycosyltransferase</keyword>
<dbReference type="GO" id="GO:0008360">
    <property type="term" value="P:regulation of cell shape"/>
    <property type="evidence" value="ECO:0007669"/>
    <property type="project" value="UniProtKB-KW"/>
</dbReference>
<keyword evidence="6 10" id="KW-0573">Peptidoglycan synthesis</keyword>
<evidence type="ECO:0000256" key="9">
    <source>
        <dbReference type="ARBA" id="ARBA00023316"/>
    </source>
</evidence>